<dbReference type="AlphaFoldDB" id="A0AAP3AJU5"/>
<evidence type="ECO:0000313" key="5">
    <source>
        <dbReference type="Proteomes" id="UP001205867"/>
    </source>
</evidence>
<evidence type="ECO:0000256" key="1">
    <source>
        <dbReference type="ARBA" id="ARBA00022729"/>
    </source>
</evidence>
<name>A0AAP3AJU5_MICLU</name>
<dbReference type="Gene3D" id="1.50.10.100">
    <property type="entry name" value="Chondroitin AC/alginate lyase"/>
    <property type="match status" value="1"/>
</dbReference>
<comment type="caution">
    <text evidence="4">The sequence shown here is derived from an EMBL/GenBank/DDBJ whole genome shotgun (WGS) entry which is preliminary data.</text>
</comment>
<sequence>MTAVERASLYPCRAYGQLQRFNTVETNARDVYGWRQFDPVAVGDGSGDIDWDRDPYQDEGWRLWLSSLKWIGPSIEAGREGDEEALGVAERVIRDWRADHEGGWGGDHDDAEANHHRMGVLLCFREVVADRAARSAELAEDGSLPEEYAWLDDLIGQHAAQNMARYSRRHNHGSMENLALLGAGCVLGRPDWMEHAMERAEGDIPFQVDDQGLSNEAAPHYAQFNYVLFQAIDETAAGCGVESGAFEDAVRKMGQALPHMVDSTGSYWQYGDSAEFPVKPFEGMSDELRYAATNGAEGVASADRIRAFDSGPVFGRSSWGTPDDGFADAAAWMLRTGTGRETKSHRGDLMQFLYTARGRQIVEDGGHPGIVEDSWRPWGLGPTAHNVIHIPTLDEYPGAGPAERGDVWVSSDGSADGATARQKLEVGGERARSVLVLTAPDAAVIVDRTRILDGRTDHVVETLWNLPAEFSTERVSEDTVRAVDADSGESTTLVQVRLDGEPVSRGGVHLRRGETDVEGGHAHHGWHYPAEQEREEATQVAFRSTGAESAIVSVLVPAAAGDAVRVDSESAPDGSVILTIRSEDGHARVAVQQDGTLSRLT</sequence>
<keyword evidence="1" id="KW-0732">Signal</keyword>
<gene>
    <name evidence="4" type="ORF">M3A82_007785</name>
</gene>
<dbReference type="Proteomes" id="UP001205867">
    <property type="component" value="Unassembled WGS sequence"/>
</dbReference>
<dbReference type="Pfam" id="PF05426">
    <property type="entry name" value="Alginate_lyase"/>
    <property type="match status" value="1"/>
</dbReference>
<evidence type="ECO:0000256" key="2">
    <source>
        <dbReference type="ARBA" id="ARBA00023239"/>
    </source>
</evidence>
<proteinExistence type="predicted"/>
<dbReference type="GO" id="GO:0016829">
    <property type="term" value="F:lyase activity"/>
    <property type="evidence" value="ECO:0007669"/>
    <property type="project" value="UniProtKB-KW"/>
</dbReference>
<reference evidence="4" key="1">
    <citation type="submission" date="2023-06" db="EMBL/GenBank/DDBJ databases">
        <title>lsaBGC provides a comprehensive framework for evolutionary analysis of biosynthetic gene clusters within focal taxa.</title>
        <authorList>
            <person name="Salamzade R."/>
            <person name="Sandstrom S."/>
            <person name="Kalan L.R."/>
        </authorList>
    </citation>
    <scope>NUCLEOTIDE SEQUENCE</scope>
    <source>
        <strain evidence="4">P3-SID899</strain>
    </source>
</reference>
<accession>A0AAP3AJU5</accession>
<protein>
    <submittedName>
        <fullName evidence="4">Alginate lyase family protein</fullName>
    </submittedName>
</protein>
<organism evidence="4 5">
    <name type="scientific">Micrococcus luteus</name>
    <name type="common">Micrococcus lysodeikticus</name>
    <dbReference type="NCBI Taxonomy" id="1270"/>
    <lineage>
        <taxon>Bacteria</taxon>
        <taxon>Bacillati</taxon>
        <taxon>Actinomycetota</taxon>
        <taxon>Actinomycetes</taxon>
        <taxon>Micrococcales</taxon>
        <taxon>Micrococcaceae</taxon>
        <taxon>Micrococcus</taxon>
    </lineage>
</organism>
<dbReference type="GO" id="GO:0042597">
    <property type="term" value="C:periplasmic space"/>
    <property type="evidence" value="ECO:0007669"/>
    <property type="project" value="InterPro"/>
</dbReference>
<dbReference type="Gene3D" id="2.70.98.70">
    <property type="match status" value="1"/>
</dbReference>
<keyword evidence="2 4" id="KW-0456">Lyase</keyword>
<dbReference type="SUPFAM" id="SSF48230">
    <property type="entry name" value="Chondroitin AC/alginate lyase"/>
    <property type="match status" value="1"/>
</dbReference>
<dbReference type="EMBL" id="JALXKZ020000016">
    <property type="protein sequence ID" value="MCV7629238.1"/>
    <property type="molecule type" value="Genomic_DNA"/>
</dbReference>
<dbReference type="InterPro" id="IPR008397">
    <property type="entry name" value="Alginate_lyase_dom"/>
</dbReference>
<evidence type="ECO:0000259" key="3">
    <source>
        <dbReference type="Pfam" id="PF05426"/>
    </source>
</evidence>
<evidence type="ECO:0000313" key="4">
    <source>
        <dbReference type="EMBL" id="MCV7629238.1"/>
    </source>
</evidence>
<feature type="domain" description="Alginate lyase" evidence="3">
    <location>
        <begin position="149"/>
        <end position="232"/>
    </location>
</feature>
<dbReference type="InterPro" id="IPR008929">
    <property type="entry name" value="Chondroitin_lyas"/>
</dbReference>